<evidence type="ECO:0000259" key="1">
    <source>
        <dbReference type="PROSITE" id="PS50801"/>
    </source>
</evidence>
<dbReference type="PANTHER" id="PTHR33495">
    <property type="entry name" value="ANTI-SIGMA FACTOR ANTAGONIST TM_1081-RELATED-RELATED"/>
    <property type="match status" value="1"/>
</dbReference>
<protein>
    <submittedName>
        <fullName evidence="2">STAS domain-containing protein</fullName>
    </submittedName>
</protein>
<dbReference type="InterPro" id="IPR002645">
    <property type="entry name" value="STAS_dom"/>
</dbReference>
<proteinExistence type="predicted"/>
<dbReference type="InterPro" id="IPR036513">
    <property type="entry name" value="STAS_dom_sf"/>
</dbReference>
<sequence length="126" mass="13566">MTELGSYPPTTRCACTPPLLVDLVSSGTDTGLRVDVRLDGELDLATVDLVTDAFACLRDDRPELVVIDLSALRFVDARGLRAFDNIHRELLAVGGRLVLAMPSPHVARVLAVAELDPEISVWSRGG</sequence>
<organism evidence="2 3">
    <name type="scientific">Pseudonocardia yunnanensis</name>
    <dbReference type="NCBI Taxonomy" id="58107"/>
    <lineage>
        <taxon>Bacteria</taxon>
        <taxon>Bacillati</taxon>
        <taxon>Actinomycetota</taxon>
        <taxon>Actinomycetes</taxon>
        <taxon>Pseudonocardiales</taxon>
        <taxon>Pseudonocardiaceae</taxon>
        <taxon>Pseudonocardia</taxon>
    </lineage>
</organism>
<evidence type="ECO:0000313" key="3">
    <source>
        <dbReference type="Proteomes" id="UP001597114"/>
    </source>
</evidence>
<dbReference type="Pfam" id="PF01740">
    <property type="entry name" value="STAS"/>
    <property type="match status" value="1"/>
</dbReference>
<dbReference type="PANTHER" id="PTHR33495:SF2">
    <property type="entry name" value="ANTI-SIGMA FACTOR ANTAGONIST TM_1081-RELATED"/>
    <property type="match status" value="1"/>
</dbReference>
<gene>
    <name evidence="2" type="ORF">ACFSJD_05215</name>
</gene>
<dbReference type="EMBL" id="JBHUCO010000005">
    <property type="protein sequence ID" value="MFD1516874.1"/>
    <property type="molecule type" value="Genomic_DNA"/>
</dbReference>
<dbReference type="RefSeq" id="WP_344725744.1">
    <property type="nucleotide sequence ID" value="NZ_BAAAUS010000034.1"/>
</dbReference>
<comment type="caution">
    <text evidence="2">The sequence shown here is derived from an EMBL/GenBank/DDBJ whole genome shotgun (WGS) entry which is preliminary data.</text>
</comment>
<name>A0ABW4EMN6_9PSEU</name>
<reference evidence="3" key="1">
    <citation type="journal article" date="2019" name="Int. J. Syst. Evol. Microbiol.">
        <title>The Global Catalogue of Microorganisms (GCM) 10K type strain sequencing project: providing services to taxonomists for standard genome sequencing and annotation.</title>
        <authorList>
            <consortium name="The Broad Institute Genomics Platform"/>
            <consortium name="The Broad Institute Genome Sequencing Center for Infectious Disease"/>
            <person name="Wu L."/>
            <person name="Ma J."/>
        </authorList>
    </citation>
    <scope>NUCLEOTIDE SEQUENCE [LARGE SCALE GENOMIC DNA]</scope>
    <source>
        <strain evidence="3">CCM 7043</strain>
    </source>
</reference>
<dbReference type="CDD" id="cd07043">
    <property type="entry name" value="STAS_anti-anti-sigma_factors"/>
    <property type="match status" value="1"/>
</dbReference>
<dbReference type="PROSITE" id="PS50801">
    <property type="entry name" value="STAS"/>
    <property type="match status" value="1"/>
</dbReference>
<dbReference type="Gene3D" id="3.30.750.24">
    <property type="entry name" value="STAS domain"/>
    <property type="match status" value="1"/>
</dbReference>
<dbReference type="Proteomes" id="UP001597114">
    <property type="component" value="Unassembled WGS sequence"/>
</dbReference>
<keyword evidence="3" id="KW-1185">Reference proteome</keyword>
<dbReference type="SUPFAM" id="SSF52091">
    <property type="entry name" value="SpoIIaa-like"/>
    <property type="match status" value="1"/>
</dbReference>
<evidence type="ECO:0000313" key="2">
    <source>
        <dbReference type="EMBL" id="MFD1516874.1"/>
    </source>
</evidence>
<feature type="domain" description="STAS" evidence="1">
    <location>
        <begin position="36"/>
        <end position="126"/>
    </location>
</feature>
<accession>A0ABW4EMN6</accession>